<dbReference type="EMBL" id="JAOVZV010000002">
    <property type="protein sequence ID" value="MCX8531552.1"/>
    <property type="molecule type" value="Genomic_DNA"/>
</dbReference>
<dbReference type="RefSeq" id="WP_267280197.1">
    <property type="nucleotide sequence ID" value="NZ_JAOVZV010000002.1"/>
</dbReference>
<name>A0ABT3Y094_9FLAO</name>
<evidence type="ECO:0000313" key="2">
    <source>
        <dbReference type="Proteomes" id="UP001070176"/>
    </source>
</evidence>
<keyword evidence="2" id="KW-1185">Reference proteome</keyword>
<evidence type="ECO:0000313" key="1">
    <source>
        <dbReference type="EMBL" id="MCX8531552.1"/>
    </source>
</evidence>
<evidence type="ECO:0008006" key="3">
    <source>
        <dbReference type="Google" id="ProtNLM"/>
    </source>
</evidence>
<gene>
    <name evidence="1" type="ORF">OEA66_04175</name>
</gene>
<accession>A0ABT3Y094</accession>
<proteinExistence type="predicted"/>
<comment type="caution">
    <text evidence="1">The sequence shown here is derived from an EMBL/GenBank/DDBJ whole genome shotgun (WGS) entry which is preliminary data.</text>
</comment>
<reference evidence="1" key="1">
    <citation type="submission" date="2022-10" db="EMBL/GenBank/DDBJ databases">
        <title>Chryseobacterium sp. nov., a novel bacterial species.</title>
        <authorList>
            <person name="Cao Y."/>
        </authorList>
    </citation>
    <scope>NUCLEOTIDE SEQUENCE</scope>
    <source>
        <strain evidence="1">KC 927</strain>
    </source>
</reference>
<organism evidence="1 2">
    <name type="scientific">Chryseobacterium luquanense</name>
    <dbReference type="NCBI Taxonomy" id="2983766"/>
    <lineage>
        <taxon>Bacteria</taxon>
        <taxon>Pseudomonadati</taxon>
        <taxon>Bacteroidota</taxon>
        <taxon>Flavobacteriia</taxon>
        <taxon>Flavobacteriales</taxon>
        <taxon>Weeksellaceae</taxon>
        <taxon>Chryseobacterium group</taxon>
        <taxon>Chryseobacterium</taxon>
    </lineage>
</organism>
<dbReference type="Proteomes" id="UP001070176">
    <property type="component" value="Unassembled WGS sequence"/>
</dbReference>
<sequence>MIILSFGFSMLFCSSNNQNNISGIYRSPKNTKTNQFLFGTFVTELELNLKSDSTYTMTTCAQNIKGIWKLKESKVILICEEKKMIIDSLNNLQKFAKGKICGNDEIFNITDGKLSRKDKIGMRDINFILLKN</sequence>
<protein>
    <recommendedName>
        <fullName evidence="3">Lipocalin-like domain-containing protein</fullName>
    </recommendedName>
</protein>